<dbReference type="GO" id="GO:0003676">
    <property type="term" value="F:nucleic acid binding"/>
    <property type="evidence" value="ECO:0007669"/>
    <property type="project" value="InterPro"/>
</dbReference>
<name>A0A7J9ABV6_9ROSI</name>
<dbReference type="InterPro" id="IPR002156">
    <property type="entry name" value="RNaseH_domain"/>
</dbReference>
<evidence type="ECO:0000313" key="2">
    <source>
        <dbReference type="EMBL" id="MBA0721538.1"/>
    </source>
</evidence>
<dbReference type="PANTHER" id="PTHR47074">
    <property type="entry name" value="BNAC02G40300D PROTEIN"/>
    <property type="match status" value="1"/>
</dbReference>
<dbReference type="PANTHER" id="PTHR47074:SF48">
    <property type="entry name" value="POLYNUCLEOTIDYL TRANSFERASE, RIBONUCLEASE H-LIKE SUPERFAMILY PROTEIN"/>
    <property type="match status" value="1"/>
</dbReference>
<dbReference type="GO" id="GO:0004523">
    <property type="term" value="F:RNA-DNA hybrid ribonuclease activity"/>
    <property type="evidence" value="ECO:0007669"/>
    <property type="project" value="InterPro"/>
</dbReference>
<keyword evidence="3" id="KW-1185">Reference proteome</keyword>
<gene>
    <name evidence="2" type="ORF">Golax_009071</name>
</gene>
<evidence type="ECO:0000259" key="1">
    <source>
        <dbReference type="Pfam" id="PF13456"/>
    </source>
</evidence>
<dbReference type="CDD" id="cd06222">
    <property type="entry name" value="RNase_H_like"/>
    <property type="match status" value="1"/>
</dbReference>
<proteinExistence type="predicted"/>
<dbReference type="InterPro" id="IPR036397">
    <property type="entry name" value="RNaseH_sf"/>
</dbReference>
<accession>A0A7J9ABV6</accession>
<dbReference type="AlphaFoldDB" id="A0A7J9ABV6"/>
<dbReference type="InterPro" id="IPR012337">
    <property type="entry name" value="RNaseH-like_sf"/>
</dbReference>
<sequence length="195" mass="22618">MEEEAKVTWERAAALSHDFQIFNLLNEPSLPKPAVNKGWRKLNQGTVKINFDAAVKDRKTSFGIIARDHDGFVLGRRAGVLNRNYNAEWAELYALEESIKLARDNTWVWFEFESDCASLINRLRRLNVDFSTMGHRIRDLLNFLGSCFSFNFNWAPRCCNKAADQLCSWAITNNCTNTFDMDYPMEIYNIVLMMQ</sequence>
<organism evidence="2 3">
    <name type="scientific">Gossypium laxum</name>
    <dbReference type="NCBI Taxonomy" id="34288"/>
    <lineage>
        <taxon>Eukaryota</taxon>
        <taxon>Viridiplantae</taxon>
        <taxon>Streptophyta</taxon>
        <taxon>Embryophyta</taxon>
        <taxon>Tracheophyta</taxon>
        <taxon>Spermatophyta</taxon>
        <taxon>Magnoliopsida</taxon>
        <taxon>eudicotyledons</taxon>
        <taxon>Gunneridae</taxon>
        <taxon>Pentapetalae</taxon>
        <taxon>rosids</taxon>
        <taxon>malvids</taxon>
        <taxon>Malvales</taxon>
        <taxon>Malvaceae</taxon>
        <taxon>Malvoideae</taxon>
        <taxon>Gossypium</taxon>
    </lineage>
</organism>
<dbReference type="InterPro" id="IPR052929">
    <property type="entry name" value="RNase_H-like_EbsB-rel"/>
</dbReference>
<dbReference type="Proteomes" id="UP000593574">
    <property type="component" value="Unassembled WGS sequence"/>
</dbReference>
<evidence type="ECO:0000313" key="3">
    <source>
        <dbReference type="Proteomes" id="UP000593574"/>
    </source>
</evidence>
<dbReference type="Pfam" id="PF13456">
    <property type="entry name" value="RVT_3"/>
    <property type="match status" value="1"/>
</dbReference>
<dbReference type="Gene3D" id="3.30.420.10">
    <property type="entry name" value="Ribonuclease H-like superfamily/Ribonuclease H"/>
    <property type="match status" value="1"/>
</dbReference>
<comment type="caution">
    <text evidence="2">The sequence shown here is derived from an EMBL/GenBank/DDBJ whole genome shotgun (WGS) entry which is preliminary data.</text>
</comment>
<dbReference type="SUPFAM" id="SSF53098">
    <property type="entry name" value="Ribonuclease H-like"/>
    <property type="match status" value="1"/>
</dbReference>
<dbReference type="EMBL" id="JABEZV010000009">
    <property type="protein sequence ID" value="MBA0721538.1"/>
    <property type="molecule type" value="Genomic_DNA"/>
</dbReference>
<feature type="domain" description="RNase H type-1" evidence="1">
    <location>
        <begin position="50"/>
        <end position="170"/>
    </location>
</feature>
<dbReference type="InterPro" id="IPR044730">
    <property type="entry name" value="RNase_H-like_dom_plant"/>
</dbReference>
<protein>
    <recommendedName>
        <fullName evidence="1">RNase H type-1 domain-containing protein</fullName>
    </recommendedName>
</protein>
<reference evidence="2 3" key="1">
    <citation type="journal article" date="2019" name="Genome Biol. Evol.">
        <title>Insights into the evolution of the New World diploid cottons (Gossypium, subgenus Houzingenia) based on genome sequencing.</title>
        <authorList>
            <person name="Grover C.E."/>
            <person name="Arick M.A. 2nd"/>
            <person name="Thrash A."/>
            <person name="Conover J.L."/>
            <person name="Sanders W.S."/>
            <person name="Peterson D.G."/>
            <person name="Frelichowski J.E."/>
            <person name="Scheffler J.A."/>
            <person name="Scheffler B.E."/>
            <person name="Wendel J.F."/>
        </authorList>
    </citation>
    <scope>NUCLEOTIDE SEQUENCE [LARGE SCALE GENOMIC DNA]</scope>
    <source>
        <strain evidence="2">4</strain>
        <tissue evidence="2">Leaf</tissue>
    </source>
</reference>